<evidence type="ECO:0000313" key="13">
    <source>
        <dbReference type="Proteomes" id="UP000224362"/>
    </source>
</evidence>
<evidence type="ECO:0000256" key="10">
    <source>
        <dbReference type="PROSITE-ProRule" id="PRU01384"/>
    </source>
</evidence>
<evidence type="ECO:0000256" key="6">
    <source>
        <dbReference type="ARBA" id="ARBA00022840"/>
    </source>
</evidence>
<keyword evidence="5" id="KW-0547">Nucleotide-binding</keyword>
<dbReference type="InterPro" id="IPR001154">
    <property type="entry name" value="TopoII_euk"/>
</dbReference>
<dbReference type="EMBL" id="MF285619">
    <property type="protein sequence ID" value="ASZ78969.1"/>
    <property type="molecule type" value="Genomic_DNA"/>
</dbReference>
<keyword evidence="9 10" id="KW-0413">Isomerase</keyword>
<dbReference type="InterPro" id="IPR002205">
    <property type="entry name" value="Topo_IIA_dom_A"/>
</dbReference>
<accession>A0A249Y2S4</accession>
<sequence>MTNKNTLSVTDFVNHEHKEFSVVNSIRQIPSIIDGLKPSQRKVLFSAIEYGKEELVDRLAMFSAARTAYKSGGDNLSGVVVNMARGFQGTNNIPYFDRDGQFGSIVSKEAASVRYISVSVSKVISAIFKKEDNDILEHYYLGDEKMDPKFFLPVLPMILINGVSAIGSGYASDIPNHSVKSVINALKCLLDGREHTPLIPHYEGFTGVSQYDSEGRVYVEGVYQLINATTLKITDVPPGKFSKTYEMKYLLPLVKDGTVIEYINDTNELNGWDITVQFKRGVLSSMSPDEIREMLGLVTRTSSTLVAWDENGYIRPYASVDEILIDFFNYRLSRYEDRRQHMMASIRSKMAELDKMRMFIGYITNTDLNKNISELKSYFLDNYKLYHVRDTISLHCDSMSMTEADVDRMFKISLSSISLDARERLSARLQEMLKQLQTLENQTDVDLYKEDIKIVEKELGL</sequence>
<evidence type="ECO:0000256" key="9">
    <source>
        <dbReference type="ARBA" id="ARBA00023235"/>
    </source>
</evidence>
<proteinExistence type="inferred from homology"/>
<evidence type="ECO:0000256" key="3">
    <source>
        <dbReference type="ARBA" id="ARBA00011080"/>
    </source>
</evidence>
<dbReference type="SUPFAM" id="SSF56719">
    <property type="entry name" value="Type II DNA topoisomerase"/>
    <property type="match status" value="1"/>
</dbReference>
<comment type="catalytic activity">
    <reaction evidence="1 10">
        <text>ATP-dependent breakage, passage and rejoining of double-stranded DNA.</text>
        <dbReference type="EC" id="5.6.2.2"/>
    </reaction>
</comment>
<dbReference type="EC" id="5.6.2.2" evidence="4"/>
<dbReference type="PANTHER" id="PTHR10169:SF38">
    <property type="entry name" value="DNA TOPOISOMERASE 2"/>
    <property type="match status" value="1"/>
</dbReference>
<protein>
    <recommendedName>
        <fullName evidence="4">DNA topoisomerase (ATP-hydrolyzing)</fullName>
        <ecNumber evidence="4">5.6.2.2</ecNumber>
    </recommendedName>
</protein>
<dbReference type="GO" id="GO:0006265">
    <property type="term" value="P:DNA topological change"/>
    <property type="evidence" value="ECO:0007669"/>
    <property type="project" value="UniProtKB-UniRule"/>
</dbReference>
<evidence type="ECO:0000313" key="12">
    <source>
        <dbReference type="EMBL" id="ASZ78969.1"/>
    </source>
</evidence>
<dbReference type="InterPro" id="IPR050634">
    <property type="entry name" value="DNA_Topoisomerase_II"/>
</dbReference>
<dbReference type="GO" id="GO:0003918">
    <property type="term" value="F:DNA topoisomerase type II (double strand cut, ATP-hydrolyzing) activity"/>
    <property type="evidence" value="ECO:0007669"/>
    <property type="project" value="UniProtKB-EC"/>
</dbReference>
<keyword evidence="8 10" id="KW-0238">DNA-binding</keyword>
<dbReference type="PRINTS" id="PR01158">
    <property type="entry name" value="TOPISMRASEII"/>
</dbReference>
<dbReference type="InterPro" id="IPR013758">
    <property type="entry name" value="Topo_IIA_A/C_ab"/>
</dbReference>
<organism evidence="12 13">
    <name type="scientific">Serratia phage 2050H1</name>
    <dbReference type="NCBI Taxonomy" id="2024250"/>
    <lineage>
        <taxon>Viruses</taxon>
        <taxon>Duplodnaviria</taxon>
        <taxon>Heunggongvirae</taxon>
        <taxon>Uroviricota</taxon>
        <taxon>Caudoviricetes</taxon>
        <taxon>Pantevenvirales</taxon>
        <taxon>Ackermannviridae</taxon>
        <taxon>Miltonvirus</taxon>
        <taxon>Miltonvirus MAM1</taxon>
    </lineage>
</organism>
<dbReference type="GO" id="GO:0000819">
    <property type="term" value="P:sister chromatid segregation"/>
    <property type="evidence" value="ECO:0007669"/>
    <property type="project" value="TreeGrafter"/>
</dbReference>
<evidence type="ECO:0000256" key="2">
    <source>
        <dbReference type="ARBA" id="ARBA00001946"/>
    </source>
</evidence>
<reference evidence="12 13" key="1">
    <citation type="submission" date="2017-06" db="EMBL/GenBank/DDBJ databases">
        <authorList>
            <person name="Kim H.J."/>
            <person name="Triplett B.A."/>
        </authorList>
    </citation>
    <scope>NUCLEOTIDE SEQUENCE [LARGE SCALE GENOMIC DNA]</scope>
</reference>
<evidence type="ECO:0000259" key="11">
    <source>
        <dbReference type="PROSITE" id="PS52040"/>
    </source>
</evidence>
<keyword evidence="7 10" id="KW-0799">Topoisomerase</keyword>
<dbReference type="PANTHER" id="PTHR10169">
    <property type="entry name" value="DNA TOPOISOMERASE/GYRASE"/>
    <property type="match status" value="1"/>
</dbReference>
<evidence type="ECO:0000256" key="8">
    <source>
        <dbReference type="ARBA" id="ARBA00023125"/>
    </source>
</evidence>
<dbReference type="SMART" id="SM00434">
    <property type="entry name" value="TOP4c"/>
    <property type="match status" value="1"/>
</dbReference>
<dbReference type="InterPro" id="IPR013760">
    <property type="entry name" value="Topo_IIA-like_dom_sf"/>
</dbReference>
<name>A0A249Y2S4_9CAUD</name>
<dbReference type="PROSITE" id="PS52040">
    <property type="entry name" value="TOPO_IIA"/>
    <property type="match status" value="1"/>
</dbReference>
<evidence type="ECO:0000256" key="4">
    <source>
        <dbReference type="ARBA" id="ARBA00012895"/>
    </source>
</evidence>
<comment type="cofactor">
    <cofactor evidence="2">
        <name>Mg(2+)</name>
        <dbReference type="ChEBI" id="CHEBI:18420"/>
    </cofactor>
</comment>
<dbReference type="InterPro" id="IPR013757">
    <property type="entry name" value="Topo_IIA_A_a_sf"/>
</dbReference>
<comment type="similarity">
    <text evidence="3">Belongs to the type II topoisomerase family.</text>
</comment>
<keyword evidence="6" id="KW-0067">ATP-binding</keyword>
<dbReference type="Proteomes" id="UP000224362">
    <property type="component" value="Segment"/>
</dbReference>
<evidence type="ECO:0000256" key="5">
    <source>
        <dbReference type="ARBA" id="ARBA00022741"/>
    </source>
</evidence>
<gene>
    <name evidence="12" type="ORF">2050H1_203</name>
</gene>
<dbReference type="Pfam" id="PF00521">
    <property type="entry name" value="DNA_topoisoIV"/>
    <property type="match status" value="1"/>
</dbReference>
<feature type="domain" description="Topo IIA-type catalytic" evidence="11">
    <location>
        <begin position="29"/>
        <end position="452"/>
    </location>
</feature>
<dbReference type="GO" id="GO:0005524">
    <property type="term" value="F:ATP binding"/>
    <property type="evidence" value="ECO:0007669"/>
    <property type="project" value="UniProtKB-KW"/>
</dbReference>
<dbReference type="Gene3D" id="1.10.268.10">
    <property type="entry name" value="Topoisomerase, domain 3"/>
    <property type="match status" value="1"/>
</dbReference>
<dbReference type="Gene3D" id="3.30.1360.40">
    <property type="match status" value="1"/>
</dbReference>
<evidence type="ECO:0000256" key="7">
    <source>
        <dbReference type="ARBA" id="ARBA00023029"/>
    </source>
</evidence>
<dbReference type="GO" id="GO:0003677">
    <property type="term" value="F:DNA binding"/>
    <property type="evidence" value="ECO:0007669"/>
    <property type="project" value="UniProtKB-UniRule"/>
</dbReference>
<evidence type="ECO:0000256" key="1">
    <source>
        <dbReference type="ARBA" id="ARBA00000185"/>
    </source>
</evidence>
<dbReference type="Gene3D" id="3.90.199.10">
    <property type="entry name" value="Topoisomerase II, domain 5"/>
    <property type="match status" value="1"/>
</dbReference>
<feature type="active site" description="O-(5'-phospho-DNA)-tyrosine intermediate" evidence="10">
    <location>
        <position position="115"/>
    </location>
</feature>